<reference evidence="9 10" key="1">
    <citation type="journal article" date="2008" name="Virus Res.">
        <title>Complete nucleotide sequence of polyprotein gene 1 and genome organization of turkey coronavirus.</title>
        <authorList>
            <person name="Cao J."/>
            <person name="Wu C.C."/>
            <person name="Lin T.L."/>
        </authorList>
    </citation>
    <scope>NUCLEOTIDE SEQUENCE [LARGE SCALE GENOMIC DNA]</scope>
    <source>
        <strain evidence="9">TCoV-ATCC</strain>
    </source>
</reference>
<protein>
    <recommendedName>
        <fullName evidence="1">Non-structural protein 3a</fullName>
    </recommendedName>
    <alternativeName>
        <fullName evidence="8">Accessory protein 3a</fullName>
    </alternativeName>
</protein>
<organism evidence="9 10">
    <name type="scientific">Turkey enteric coronavirus</name>
    <name type="common">TCoV</name>
    <name type="synonym">TCV</name>
    <dbReference type="NCBI Taxonomy" id="11152"/>
    <lineage>
        <taxon>Viruses</taxon>
        <taxon>Riboviria</taxon>
        <taxon>Orthornavirae</taxon>
        <taxon>Pisuviricota</taxon>
        <taxon>Pisoniviricetes</taxon>
        <taxon>Nidovirales</taxon>
        <taxon>Cornidovirineae</taxon>
        <taxon>Coronaviridae</taxon>
        <taxon>Orthocoronavirinae</taxon>
        <taxon>Gammacoronavirus</taxon>
        <taxon>Igacovirus</taxon>
        <taxon>Gammacoronavirus galli</taxon>
        <taxon>Avian coronavirus</taxon>
    </lineage>
</organism>
<evidence type="ECO:0000256" key="4">
    <source>
        <dbReference type="ARBA" id="ARBA00022729"/>
    </source>
</evidence>
<sequence>MIQSPTSFLIVLTLLWCKLVLSCFKECVLALLQLIQFLLQIINSDLQSRLLLWHRLD</sequence>
<dbReference type="InterPro" id="IPR005214">
    <property type="entry name" value="IBV_3A"/>
</dbReference>
<evidence type="ECO:0000256" key="5">
    <source>
        <dbReference type="ARBA" id="ARBA00023258"/>
    </source>
</evidence>
<evidence type="ECO:0000313" key="9">
    <source>
        <dbReference type="EMBL" id="ABW75139.1"/>
    </source>
</evidence>
<keyword evidence="2" id="KW-0945">Host-virus interaction</keyword>
<dbReference type="Pfam" id="PF03617">
    <property type="entry name" value="IBV_3A"/>
    <property type="match status" value="1"/>
</dbReference>
<keyword evidence="5" id="KW-0922">Interferon antiviral system evasion</keyword>
<name>B3TD62_CVTKE</name>
<keyword evidence="6" id="KW-0899">Viral immunoevasion</keyword>
<proteinExistence type="predicted"/>
<evidence type="ECO:0000256" key="3">
    <source>
        <dbReference type="ARBA" id="ARBA00022632"/>
    </source>
</evidence>
<evidence type="ECO:0000313" key="10">
    <source>
        <dbReference type="Proteomes" id="UP000099410"/>
    </source>
</evidence>
<evidence type="ECO:0000256" key="1">
    <source>
        <dbReference type="ARBA" id="ARBA00019813"/>
    </source>
</evidence>
<evidence type="ECO:0000256" key="7">
    <source>
        <dbReference type="ARBA" id="ARBA00025066"/>
    </source>
</evidence>
<organismHost>
    <name type="scientific">Meleagris gallopavo</name>
    <name type="common">Wild turkey</name>
    <dbReference type="NCBI Taxonomy" id="9103"/>
</organismHost>
<keyword evidence="4" id="KW-0732">Signal</keyword>
<gene>
    <name evidence="9" type="primary">3</name>
</gene>
<dbReference type="GO" id="GO:0052170">
    <property type="term" value="P:symbiont-mediated suppression of host innate immune response"/>
    <property type="evidence" value="ECO:0007669"/>
    <property type="project" value="UniProtKB-KW"/>
</dbReference>
<comment type="function">
    <text evidence="7">Involved in resistance to IFN.</text>
</comment>
<evidence type="ECO:0000256" key="8">
    <source>
        <dbReference type="ARBA" id="ARBA00030004"/>
    </source>
</evidence>
<dbReference type="EMBL" id="EU022526">
    <property type="protein sequence ID" value="ABW75139.1"/>
    <property type="molecule type" value="Genomic_RNA"/>
</dbReference>
<keyword evidence="3" id="KW-1090">Inhibition of host innate immune response by virus</keyword>
<accession>B3TD62</accession>
<evidence type="ECO:0000256" key="2">
    <source>
        <dbReference type="ARBA" id="ARBA00022581"/>
    </source>
</evidence>
<dbReference type="Proteomes" id="UP000099410">
    <property type="component" value="Segment"/>
</dbReference>
<evidence type="ECO:0000256" key="6">
    <source>
        <dbReference type="ARBA" id="ARBA00023280"/>
    </source>
</evidence>